<feature type="transmembrane region" description="Helical" evidence="1">
    <location>
        <begin position="214"/>
        <end position="235"/>
    </location>
</feature>
<organism evidence="3 4">
    <name type="scientific">Aquimonas voraii</name>
    <dbReference type="NCBI Taxonomy" id="265719"/>
    <lineage>
        <taxon>Bacteria</taxon>
        <taxon>Pseudomonadati</taxon>
        <taxon>Pseudomonadota</taxon>
        <taxon>Gammaproteobacteria</taxon>
        <taxon>Lysobacterales</taxon>
        <taxon>Lysobacteraceae</taxon>
        <taxon>Aquimonas</taxon>
    </lineage>
</organism>
<evidence type="ECO:0000313" key="3">
    <source>
        <dbReference type="EMBL" id="SDD17887.1"/>
    </source>
</evidence>
<dbReference type="SMART" id="SM00267">
    <property type="entry name" value="GGDEF"/>
    <property type="match status" value="1"/>
</dbReference>
<dbReference type="PROSITE" id="PS50924">
    <property type="entry name" value="MHYT"/>
    <property type="match status" value="1"/>
</dbReference>
<feature type="transmembrane region" description="Helical" evidence="1">
    <location>
        <begin position="12"/>
        <end position="29"/>
    </location>
</feature>
<dbReference type="InterPro" id="IPR005330">
    <property type="entry name" value="MHYT_dom"/>
</dbReference>
<dbReference type="InterPro" id="IPR043128">
    <property type="entry name" value="Rev_trsase/Diguanyl_cyclase"/>
</dbReference>
<feature type="transmembrane region" description="Helical" evidence="1">
    <location>
        <begin position="138"/>
        <end position="158"/>
    </location>
</feature>
<dbReference type="Pfam" id="PF00990">
    <property type="entry name" value="GGDEF"/>
    <property type="match status" value="1"/>
</dbReference>
<evidence type="ECO:0000259" key="2">
    <source>
        <dbReference type="PROSITE" id="PS50924"/>
    </source>
</evidence>
<accession>A0A1G6SNT2</accession>
<dbReference type="EMBL" id="FNAG01000001">
    <property type="protein sequence ID" value="SDD17887.1"/>
    <property type="molecule type" value="Genomic_DNA"/>
</dbReference>
<gene>
    <name evidence="3" type="ORF">SAMN04488509_101583</name>
</gene>
<feature type="transmembrane region" description="Helical" evidence="1">
    <location>
        <begin position="170"/>
        <end position="189"/>
    </location>
</feature>
<dbReference type="STRING" id="265719.SAMN04488509_101583"/>
<dbReference type="InterPro" id="IPR029787">
    <property type="entry name" value="Nucleotide_cyclase"/>
</dbReference>
<dbReference type="Proteomes" id="UP000199603">
    <property type="component" value="Unassembled WGS sequence"/>
</dbReference>
<evidence type="ECO:0000256" key="1">
    <source>
        <dbReference type="PROSITE-ProRule" id="PRU00244"/>
    </source>
</evidence>
<dbReference type="GO" id="GO:0016020">
    <property type="term" value="C:membrane"/>
    <property type="evidence" value="ECO:0007669"/>
    <property type="project" value="UniProtKB-UniRule"/>
</dbReference>
<dbReference type="PANTHER" id="PTHR35152:SF1">
    <property type="entry name" value="DOMAIN SIGNALLING PROTEIN, PUTATIVE (AFU_ORTHOLOGUE AFUA_5G11310)-RELATED"/>
    <property type="match status" value="1"/>
</dbReference>
<feature type="transmembrane region" description="Helical" evidence="1">
    <location>
        <begin position="76"/>
        <end position="95"/>
    </location>
</feature>
<evidence type="ECO:0000313" key="4">
    <source>
        <dbReference type="Proteomes" id="UP000199603"/>
    </source>
</evidence>
<dbReference type="InterPro" id="IPR000160">
    <property type="entry name" value="GGDEF_dom"/>
</dbReference>
<feature type="transmembrane region" description="Helical" evidence="1">
    <location>
        <begin position="107"/>
        <end position="126"/>
    </location>
</feature>
<dbReference type="AlphaFoldDB" id="A0A1G6SNT2"/>
<dbReference type="PANTHER" id="PTHR35152">
    <property type="entry name" value="DOMAIN SIGNALLING PROTEIN, PUTATIVE (AFU_ORTHOLOGUE AFUA_5G11310)-RELATED"/>
    <property type="match status" value="1"/>
</dbReference>
<dbReference type="Pfam" id="PF03707">
    <property type="entry name" value="MHYT"/>
    <property type="match status" value="3"/>
</dbReference>
<keyword evidence="1" id="KW-0472">Membrane</keyword>
<dbReference type="RefSeq" id="WP_176763983.1">
    <property type="nucleotide sequence ID" value="NZ_FNAG01000001.1"/>
</dbReference>
<sequence length="408" mass="42320">MQGTYETPLVVLSVFIAALASYVAIEFAGRVDGVAGRRRGWLLAGALAMGSGIWSMHFVGMTAFELPVAISFDLGITVLSWVAAVAVSALALVLVTGSGLNRARIAYGALAMGAGICLMHYGGMWAMRMEPGIGYDPVWFTVSVLIAVSASAAALFVVAQLKVVASWRDIGLRLGAAGIMGLAVAGMHYSGMAAARFDANAFCASSNALSAEFMSTPVVILSLLGLAIAIAFAVADAREVLRREREARAEAARVKDLAFIDGITGLANRPRLGQWVTARLARGARFSLLSIGIEAGSGRGDEDLKTLALALQRGLRNIGPLARSGSEQLTLVLDTDDTAALLTWSRSELMPLLAPLSAAGLGFEFGLAIAPADGGNAQMLLLRAGARAGSLEWLIEQAAEADGLGAAA</sequence>
<reference evidence="3 4" key="1">
    <citation type="submission" date="2016-10" db="EMBL/GenBank/DDBJ databases">
        <authorList>
            <person name="de Groot N.N."/>
        </authorList>
    </citation>
    <scope>NUCLEOTIDE SEQUENCE [LARGE SCALE GENOMIC DNA]</scope>
    <source>
        <strain evidence="3 4">DSM 16957</strain>
    </source>
</reference>
<keyword evidence="1" id="KW-1133">Transmembrane helix</keyword>
<proteinExistence type="predicted"/>
<feature type="domain" description="MHYT" evidence="2">
    <location>
        <begin position="5"/>
        <end position="198"/>
    </location>
</feature>
<dbReference type="SUPFAM" id="SSF55073">
    <property type="entry name" value="Nucleotide cyclase"/>
    <property type="match status" value="1"/>
</dbReference>
<dbReference type="Gene3D" id="3.30.70.270">
    <property type="match status" value="1"/>
</dbReference>
<feature type="transmembrane region" description="Helical" evidence="1">
    <location>
        <begin position="41"/>
        <end position="64"/>
    </location>
</feature>
<name>A0A1G6SNT2_9GAMM</name>
<keyword evidence="1" id="KW-0812">Transmembrane</keyword>
<keyword evidence="4" id="KW-1185">Reference proteome</keyword>
<protein>
    <submittedName>
        <fullName evidence="3">MHYT domain-containing protein, NO-binding membrane sensor</fullName>
    </submittedName>
</protein>